<feature type="compositionally biased region" description="Low complexity" evidence="1">
    <location>
        <begin position="268"/>
        <end position="277"/>
    </location>
</feature>
<dbReference type="AlphaFoldDB" id="A0A139GT06"/>
<organism evidence="2 3">
    <name type="scientific">Pseudocercospora musae</name>
    <dbReference type="NCBI Taxonomy" id="113226"/>
    <lineage>
        <taxon>Eukaryota</taxon>
        <taxon>Fungi</taxon>
        <taxon>Dikarya</taxon>
        <taxon>Ascomycota</taxon>
        <taxon>Pezizomycotina</taxon>
        <taxon>Dothideomycetes</taxon>
        <taxon>Dothideomycetidae</taxon>
        <taxon>Mycosphaerellales</taxon>
        <taxon>Mycosphaerellaceae</taxon>
        <taxon>Pseudocercospora</taxon>
    </lineage>
</organism>
<feature type="region of interest" description="Disordered" evidence="1">
    <location>
        <begin position="245"/>
        <end position="288"/>
    </location>
</feature>
<evidence type="ECO:0000313" key="3">
    <source>
        <dbReference type="Proteomes" id="UP000073492"/>
    </source>
</evidence>
<name>A0A139GT06_9PEZI</name>
<feature type="region of interest" description="Disordered" evidence="1">
    <location>
        <begin position="187"/>
        <end position="206"/>
    </location>
</feature>
<reference evidence="2 3" key="1">
    <citation type="submission" date="2015-07" db="EMBL/GenBank/DDBJ databases">
        <title>Comparative genomics of the Sigatoka disease complex on banana suggests a link between parallel evolutionary changes in Pseudocercospora fijiensis and Pseudocercospora eumusae and increased virulence on the banana host.</title>
        <authorList>
            <person name="Chang T.-C."/>
            <person name="Salvucci A."/>
            <person name="Crous P.W."/>
            <person name="Stergiopoulos I."/>
        </authorList>
    </citation>
    <scope>NUCLEOTIDE SEQUENCE [LARGE SCALE GENOMIC DNA]</scope>
    <source>
        <strain evidence="2 3">CBS 116634</strain>
    </source>
</reference>
<dbReference type="EMBL" id="LFZO01001679">
    <property type="protein sequence ID" value="KXS93328.1"/>
    <property type="molecule type" value="Genomic_DNA"/>
</dbReference>
<evidence type="ECO:0000313" key="2">
    <source>
        <dbReference type="EMBL" id="KXS93328.1"/>
    </source>
</evidence>
<evidence type="ECO:0000256" key="1">
    <source>
        <dbReference type="SAM" id="MobiDB-lite"/>
    </source>
</evidence>
<sequence>MAIINFLPVFDSWCGEDGDRWYPCFMITKSRGTPATINGYVQTGKTCKHDDHKNPPSKVEWTRLNAAVSDAYEARDPDHLYSAIKQLLKLVMCPWHTRELESGRSTDEVEEWVSKLTRMVLRRKPDDAVPKFDESKFGPGRRTKRKRKLSSDSEDEDEAQRKTMRSDGKRVSSAEDHTDADLNLSIVSTTNSDNNPSSSSTSSLRDDHHYTAGLLSQDTTSNSHPAASSDSFLDGLDPALFETANNSSSSFSSLGDPALDFSEPTHPSVVSSSSSSSHDPALSSGPVNSENQPYFFNDALDASSSSSSNPDPDASSSSILNSLPVCSFCGRDAFQHHKPLCAAFQAHKTYIPLADYCSSGRCCSGVARSFCNQDSCWNLWCEDDTHLRWNEGMHASTCTKETTENGWHCMDAAELEEMVMGHDDDWQLL</sequence>
<gene>
    <name evidence="2" type="ORF">AC579_2067</name>
</gene>
<dbReference type="OrthoDB" id="10494869at2759"/>
<protein>
    <submittedName>
        <fullName evidence="2">Uncharacterized protein</fullName>
    </submittedName>
</protein>
<keyword evidence="3" id="KW-1185">Reference proteome</keyword>
<proteinExistence type="predicted"/>
<accession>A0A139GT06</accession>
<dbReference type="Proteomes" id="UP000073492">
    <property type="component" value="Unassembled WGS sequence"/>
</dbReference>
<feature type="compositionally biased region" description="Basic residues" evidence="1">
    <location>
        <begin position="139"/>
        <end position="148"/>
    </location>
</feature>
<feature type="compositionally biased region" description="Low complexity" evidence="1">
    <location>
        <begin position="188"/>
        <end position="203"/>
    </location>
</feature>
<feature type="compositionally biased region" description="Basic and acidic residues" evidence="1">
    <location>
        <begin position="159"/>
        <end position="180"/>
    </location>
</feature>
<comment type="caution">
    <text evidence="2">The sequence shown here is derived from an EMBL/GenBank/DDBJ whole genome shotgun (WGS) entry which is preliminary data.</text>
</comment>
<feature type="region of interest" description="Disordered" evidence="1">
    <location>
        <begin position="129"/>
        <end position="181"/>
    </location>
</feature>